<gene>
    <name evidence="2" type="primary">LOC108990430</name>
</gene>
<evidence type="ECO:0000313" key="2">
    <source>
        <dbReference type="RefSeq" id="XP_018819941.1"/>
    </source>
</evidence>
<protein>
    <submittedName>
        <fullName evidence="2">Uncharacterized protein LOC108990430 isoform X1</fullName>
    </submittedName>
</protein>
<dbReference type="STRING" id="51240.A0A2I4EKL4"/>
<evidence type="ECO:0000313" key="1">
    <source>
        <dbReference type="Proteomes" id="UP000235220"/>
    </source>
</evidence>
<name>A0A2I4EKL4_JUGRE</name>
<dbReference type="GeneID" id="108990430"/>
<reference evidence="2" key="1">
    <citation type="submission" date="2025-08" db="UniProtKB">
        <authorList>
            <consortium name="RefSeq"/>
        </authorList>
    </citation>
    <scope>IDENTIFICATION</scope>
    <source>
        <tissue evidence="2">Leaves</tissue>
    </source>
</reference>
<dbReference type="KEGG" id="jre:108990430"/>
<proteinExistence type="predicted"/>
<dbReference type="RefSeq" id="XP_018819941.1">
    <property type="nucleotide sequence ID" value="XM_018964396.2"/>
</dbReference>
<accession>A0A2I4EKL4</accession>
<dbReference type="AlphaFoldDB" id="A0A2I4EKL4"/>
<dbReference type="Proteomes" id="UP000235220">
    <property type="component" value="Chromosome 10"/>
</dbReference>
<dbReference type="OrthoDB" id="1740256at2759"/>
<sequence length="109" mass="12454">MEDNSNKEQIVDVRSFVEAVSAEDNDAPLYQVESLCMRCGENLLSLEEPWTLILGDALANSFVAPVTDDVKDDEQMTSQMHKYTQYCTYMGVQLQLLMETRMLDSKHLQ</sequence>
<keyword evidence="1" id="KW-1185">Reference proteome</keyword>
<dbReference type="Gramene" id="Jr10_09790_p1">
    <property type="protein sequence ID" value="cds.Jr10_09790_p1"/>
    <property type="gene ID" value="Jr10_09790"/>
</dbReference>
<organism evidence="1 2">
    <name type="scientific">Juglans regia</name>
    <name type="common">English walnut</name>
    <dbReference type="NCBI Taxonomy" id="51240"/>
    <lineage>
        <taxon>Eukaryota</taxon>
        <taxon>Viridiplantae</taxon>
        <taxon>Streptophyta</taxon>
        <taxon>Embryophyta</taxon>
        <taxon>Tracheophyta</taxon>
        <taxon>Spermatophyta</taxon>
        <taxon>Magnoliopsida</taxon>
        <taxon>eudicotyledons</taxon>
        <taxon>Gunneridae</taxon>
        <taxon>Pentapetalae</taxon>
        <taxon>rosids</taxon>
        <taxon>fabids</taxon>
        <taxon>Fagales</taxon>
        <taxon>Juglandaceae</taxon>
        <taxon>Juglans</taxon>
    </lineage>
</organism>